<keyword evidence="3" id="KW-1185">Reference proteome</keyword>
<evidence type="ECO:0000313" key="2">
    <source>
        <dbReference type="EMBL" id="CAH1779126.1"/>
    </source>
</evidence>
<gene>
    <name evidence="2" type="ORF">OFUS_LOCUS5961</name>
</gene>
<evidence type="ECO:0000313" key="3">
    <source>
        <dbReference type="Proteomes" id="UP000749559"/>
    </source>
</evidence>
<protein>
    <submittedName>
        <fullName evidence="2">Uncharacterized protein</fullName>
    </submittedName>
</protein>
<evidence type="ECO:0000256" key="1">
    <source>
        <dbReference type="PROSITE-ProRule" id="PRU01005"/>
    </source>
</evidence>
<organism evidence="2 3">
    <name type="scientific">Owenia fusiformis</name>
    <name type="common">Polychaete worm</name>
    <dbReference type="NCBI Taxonomy" id="6347"/>
    <lineage>
        <taxon>Eukaryota</taxon>
        <taxon>Metazoa</taxon>
        <taxon>Spiralia</taxon>
        <taxon>Lophotrochozoa</taxon>
        <taxon>Annelida</taxon>
        <taxon>Polychaeta</taxon>
        <taxon>Sedentaria</taxon>
        <taxon>Canalipalpata</taxon>
        <taxon>Sabellida</taxon>
        <taxon>Oweniida</taxon>
        <taxon>Oweniidae</taxon>
        <taxon>Owenia</taxon>
    </lineage>
</organism>
<dbReference type="Proteomes" id="UP000749559">
    <property type="component" value="Unassembled WGS sequence"/>
</dbReference>
<proteinExistence type="predicted"/>
<comment type="caution">
    <text evidence="2">The sequence shown here is derived from an EMBL/GenBank/DDBJ whole genome shotgun (WGS) entry which is preliminary data.</text>
</comment>
<dbReference type="AlphaFoldDB" id="A0A8J1TX40"/>
<comment type="caution">
    <text evidence="1">Lacks conserved residue(s) required for the propagation of feature annotation.</text>
</comment>
<dbReference type="PROSITE" id="PS51670">
    <property type="entry name" value="SHKT"/>
    <property type="match status" value="1"/>
</dbReference>
<sequence length="142" mass="15728">MWTLGKSGECDKNPLYMLENCKRSCGKCTQATSSVCISGGSTYAIGRKWVERHPDGVLNNCECARLGSVTAFTRQMTTAQRNKATKRCKLQGCYLQDRAYAPGSVVYSDLDPQQTCPVTCVPGRDKYSSSSTAFHFNWDICE</sequence>
<dbReference type="InterPro" id="IPR003582">
    <property type="entry name" value="ShKT_dom"/>
</dbReference>
<name>A0A8J1TX40_OWEFU</name>
<dbReference type="EMBL" id="CAIIXF020000003">
    <property type="protein sequence ID" value="CAH1779126.1"/>
    <property type="molecule type" value="Genomic_DNA"/>
</dbReference>
<reference evidence="2" key="1">
    <citation type="submission" date="2022-03" db="EMBL/GenBank/DDBJ databases">
        <authorList>
            <person name="Martin C."/>
        </authorList>
    </citation>
    <scope>NUCLEOTIDE SEQUENCE</scope>
</reference>
<accession>A0A8J1TX40</accession>